<dbReference type="PATRIC" id="fig|632773.3.peg.3014"/>
<dbReference type="Pfam" id="PF08240">
    <property type="entry name" value="ADH_N"/>
    <property type="match status" value="1"/>
</dbReference>
<dbReference type="OrthoDB" id="9782155at2"/>
<dbReference type="KEGG" id="bbev:BBEV_2879"/>
<protein>
    <submittedName>
        <fullName evidence="2">Quinone oxidoreductase</fullName>
        <ecNumber evidence="2">1.1.1.1</ecNumber>
    </submittedName>
</protein>
<feature type="domain" description="Enoyl reductase (ER)" evidence="1">
    <location>
        <begin position="17"/>
        <end position="326"/>
    </location>
</feature>
<evidence type="ECO:0000313" key="3">
    <source>
        <dbReference type="Proteomes" id="UP000094463"/>
    </source>
</evidence>
<dbReference type="Gene3D" id="3.90.180.10">
    <property type="entry name" value="Medium-chain alcohol dehydrogenases, catalytic domain"/>
    <property type="match status" value="1"/>
</dbReference>
<dbReference type="Proteomes" id="UP000094463">
    <property type="component" value="Chromosome"/>
</dbReference>
<dbReference type="NCBIfam" id="TIGR02823">
    <property type="entry name" value="oxido_YhdH"/>
    <property type="match status" value="1"/>
</dbReference>
<dbReference type="Gene3D" id="3.40.50.720">
    <property type="entry name" value="NAD(P)-binding Rossmann-like Domain"/>
    <property type="match status" value="1"/>
</dbReference>
<dbReference type="SUPFAM" id="SSF51735">
    <property type="entry name" value="NAD(P)-binding Rossmann-fold domains"/>
    <property type="match status" value="1"/>
</dbReference>
<reference evidence="2 3" key="1">
    <citation type="submission" date="2015-08" db="EMBL/GenBank/DDBJ databases">
        <title>The complete genome sequence of Bacillus beveridgei MLTeJB.</title>
        <authorList>
            <person name="Hanson T.E."/>
            <person name="Mesa C."/>
            <person name="Basesman S.M."/>
            <person name="Oremland R.S."/>
        </authorList>
    </citation>
    <scope>NUCLEOTIDE SEQUENCE [LARGE SCALE GENOMIC DNA]</scope>
    <source>
        <strain evidence="2 3">MLTeJB</strain>
    </source>
</reference>
<keyword evidence="2" id="KW-0560">Oxidoreductase</keyword>
<dbReference type="SUPFAM" id="SSF50129">
    <property type="entry name" value="GroES-like"/>
    <property type="match status" value="1"/>
</dbReference>
<organism evidence="2 3">
    <name type="scientific">Salisediminibacterium beveridgei</name>
    <dbReference type="NCBI Taxonomy" id="632773"/>
    <lineage>
        <taxon>Bacteria</taxon>
        <taxon>Bacillati</taxon>
        <taxon>Bacillota</taxon>
        <taxon>Bacilli</taxon>
        <taxon>Bacillales</taxon>
        <taxon>Bacillaceae</taxon>
        <taxon>Salisediminibacterium</taxon>
    </lineage>
</organism>
<evidence type="ECO:0000313" key="2">
    <source>
        <dbReference type="EMBL" id="AOM84204.1"/>
    </source>
</evidence>
<dbReference type="EC" id="1.1.1.1" evidence="2"/>
<dbReference type="PANTHER" id="PTHR43677:SF1">
    <property type="entry name" value="ACRYLYL-COA REDUCTASE ACUI-RELATED"/>
    <property type="match status" value="1"/>
</dbReference>
<dbReference type="InterPro" id="IPR014188">
    <property type="entry name" value="Acrylyl-CoA_reductase_AcuI"/>
</dbReference>
<dbReference type="InterPro" id="IPR013154">
    <property type="entry name" value="ADH-like_N"/>
</dbReference>
<name>A0A1D7QYW5_9BACI</name>
<dbReference type="SMART" id="SM00829">
    <property type="entry name" value="PKS_ER"/>
    <property type="match status" value="1"/>
</dbReference>
<keyword evidence="3" id="KW-1185">Reference proteome</keyword>
<gene>
    <name evidence="2" type="ORF">BBEV_2879</name>
</gene>
<dbReference type="InterPro" id="IPR020843">
    <property type="entry name" value="ER"/>
</dbReference>
<dbReference type="GO" id="GO:0004022">
    <property type="term" value="F:alcohol dehydrogenase (NAD+) activity"/>
    <property type="evidence" value="ECO:0007669"/>
    <property type="project" value="UniProtKB-EC"/>
</dbReference>
<dbReference type="PANTHER" id="PTHR43677">
    <property type="entry name" value="SHORT-CHAIN DEHYDROGENASE/REDUCTASE"/>
    <property type="match status" value="1"/>
</dbReference>
<dbReference type="InterPro" id="IPR013149">
    <property type="entry name" value="ADH-like_C"/>
</dbReference>
<dbReference type="InterPro" id="IPR011032">
    <property type="entry name" value="GroES-like_sf"/>
</dbReference>
<dbReference type="Pfam" id="PF00107">
    <property type="entry name" value="ADH_zinc_N"/>
    <property type="match status" value="1"/>
</dbReference>
<dbReference type="AlphaFoldDB" id="A0A1D7QYW5"/>
<dbReference type="GO" id="GO:0043957">
    <property type="term" value="F:acryloyl-CoA reductase (NADPH) activity"/>
    <property type="evidence" value="ECO:0007669"/>
    <property type="project" value="TreeGrafter"/>
</dbReference>
<dbReference type="STRING" id="632773.BBEV_2879"/>
<evidence type="ECO:0000259" key="1">
    <source>
        <dbReference type="SMART" id="SM00829"/>
    </source>
</evidence>
<sequence>MTEQRFKAFVAKGDGTGDLEERATGELPAGEVLIRVAYSDVNYKDALALHPKSRVVSEYPAIPGIDLAGTVVASDDRRFDKGDQVICTSYTLGVGHDGGYSELARVPADWVVPMPEGLTAREAMLIGTAGFTAALSIHRMEQVGVTPDDGPILVTGATGGVGSMAIGMLKRKGFTVTASTGKLESEPYLRELGADDVIHRDTLIPEKPAHLKKMMWAGVVDATGGAPLAAILPAVKQNGAVALSGLTAGIEFSTSVMPFILRGVALLGVDSGFCPMNVREQIWQRTATDLYPEHLNNMLEEEVAMEELPRVMNRLLEGKAQGRTLVRIG</sequence>
<dbReference type="EMBL" id="CP012502">
    <property type="protein sequence ID" value="AOM84204.1"/>
    <property type="molecule type" value="Genomic_DNA"/>
</dbReference>
<accession>A0A1D7QYW5</accession>
<proteinExistence type="predicted"/>
<dbReference type="InterPro" id="IPR036291">
    <property type="entry name" value="NAD(P)-bd_dom_sf"/>
</dbReference>
<dbReference type="RefSeq" id="WP_069366106.1">
    <property type="nucleotide sequence ID" value="NZ_CP012502.1"/>
</dbReference>
<dbReference type="InterPro" id="IPR051397">
    <property type="entry name" value="Zn-ADH-like_protein"/>
</dbReference>